<dbReference type="InterPro" id="IPR007197">
    <property type="entry name" value="rSAM"/>
</dbReference>
<dbReference type="OrthoDB" id="9808022at2"/>
<dbReference type="InterPro" id="IPR006638">
    <property type="entry name" value="Elp3/MiaA/NifB-like_rSAM"/>
</dbReference>
<evidence type="ECO:0000256" key="7">
    <source>
        <dbReference type="ARBA" id="ARBA00023004"/>
    </source>
</evidence>
<dbReference type="GO" id="GO:0046872">
    <property type="term" value="F:metal ion binding"/>
    <property type="evidence" value="ECO:0007669"/>
    <property type="project" value="UniProtKB-UniRule"/>
</dbReference>
<evidence type="ECO:0000256" key="3">
    <source>
        <dbReference type="ARBA" id="ARBA00017228"/>
    </source>
</evidence>
<dbReference type="CDD" id="cd01335">
    <property type="entry name" value="Radical_SAM"/>
    <property type="match status" value="1"/>
</dbReference>
<evidence type="ECO:0000256" key="10">
    <source>
        <dbReference type="RuleBase" id="RU364116"/>
    </source>
</evidence>
<keyword evidence="10" id="KW-0963">Cytoplasm</keyword>
<dbReference type="GO" id="GO:0051539">
    <property type="term" value="F:4 iron, 4 sulfur cluster binding"/>
    <property type="evidence" value="ECO:0007669"/>
    <property type="project" value="UniProtKB-UniRule"/>
</dbReference>
<keyword evidence="7 10" id="KW-0408">Iron</keyword>
<organism evidence="12 13">
    <name type="scientific">Pacificimonas flava</name>
    <dbReference type="NCBI Taxonomy" id="1234595"/>
    <lineage>
        <taxon>Bacteria</taxon>
        <taxon>Pseudomonadati</taxon>
        <taxon>Pseudomonadota</taxon>
        <taxon>Alphaproteobacteria</taxon>
        <taxon>Sphingomonadales</taxon>
        <taxon>Sphingosinicellaceae</taxon>
        <taxon>Pacificimonas</taxon>
    </lineage>
</organism>
<evidence type="ECO:0000259" key="11">
    <source>
        <dbReference type="PROSITE" id="PS51918"/>
    </source>
</evidence>
<dbReference type="EMBL" id="NFZT01000007">
    <property type="protein sequence ID" value="OWV31879.1"/>
    <property type="molecule type" value="Genomic_DNA"/>
</dbReference>
<dbReference type="AlphaFoldDB" id="A0A219B246"/>
<evidence type="ECO:0000256" key="1">
    <source>
        <dbReference type="ARBA" id="ARBA00001966"/>
    </source>
</evidence>
<dbReference type="PROSITE" id="PS51918">
    <property type="entry name" value="RADICAL_SAM"/>
    <property type="match status" value="1"/>
</dbReference>
<keyword evidence="6 10" id="KW-0479">Metal-binding</keyword>
<dbReference type="Gene3D" id="3.20.20.70">
    <property type="entry name" value="Aldolase class I"/>
    <property type="match status" value="1"/>
</dbReference>
<accession>A0A219B246</accession>
<dbReference type="GO" id="GO:0004109">
    <property type="term" value="F:coproporphyrinogen oxidase activity"/>
    <property type="evidence" value="ECO:0007669"/>
    <property type="project" value="InterPro"/>
</dbReference>
<evidence type="ECO:0000256" key="9">
    <source>
        <dbReference type="ARBA" id="ARBA00023186"/>
    </source>
</evidence>
<evidence type="ECO:0000256" key="8">
    <source>
        <dbReference type="ARBA" id="ARBA00023014"/>
    </source>
</evidence>
<dbReference type="InterPro" id="IPR034505">
    <property type="entry name" value="Coproporphyrinogen-III_oxidase"/>
</dbReference>
<dbReference type="PANTHER" id="PTHR13932">
    <property type="entry name" value="COPROPORPHYRINIGEN III OXIDASE"/>
    <property type="match status" value="1"/>
</dbReference>
<dbReference type="InterPro" id="IPR013785">
    <property type="entry name" value="Aldolase_TIM"/>
</dbReference>
<dbReference type="InterPro" id="IPR058240">
    <property type="entry name" value="rSAM_sf"/>
</dbReference>
<evidence type="ECO:0000256" key="2">
    <source>
        <dbReference type="ARBA" id="ARBA00006100"/>
    </source>
</evidence>
<sequence length="385" mass="41909">MADALALYVHWPFCARKCPYCDFNSHVRTALPEAAWLAKILDELRYEQERTPGQLLTSIFFGGGTPSLMQPESAAAIIEAATGLWPCADEVEITLEANPSTVEAERFAGFRAAGVNRTSLGIQALDDTDLTRLGRTHDLAEALAALEAAQRNFDRVSFDLIYAREGQTPGAWERELERALAFGTEHLSLYQLTIEPGTHFATRYARGELVLPAEDPAAEMFELTRARCRTAGLAPYETSNFARFGAESRHNLSYWQYGDYAGVGPGAHGRRSHAATVRTRLPERWLASGPAPETETPLPAQERAAEALMMGLRLETGIDPDGFLDRTGVPLSGAIDAAALSRLSELSLVEAEPRLRLTERGALLLDRIAAELLADDLAATLASAA</sequence>
<evidence type="ECO:0000313" key="13">
    <source>
        <dbReference type="Proteomes" id="UP000198462"/>
    </source>
</evidence>
<dbReference type="SFLD" id="SFLDF00288">
    <property type="entry name" value="HemN-like__clustered_with_nucl"/>
    <property type="match status" value="1"/>
</dbReference>
<dbReference type="GO" id="GO:0006779">
    <property type="term" value="P:porphyrin-containing compound biosynthetic process"/>
    <property type="evidence" value="ECO:0007669"/>
    <property type="project" value="InterPro"/>
</dbReference>
<feature type="domain" description="Radical SAM core" evidence="11">
    <location>
        <begin position="1"/>
        <end position="234"/>
    </location>
</feature>
<protein>
    <recommendedName>
        <fullName evidence="3 10">Heme chaperone HemW</fullName>
    </recommendedName>
</protein>
<dbReference type="SFLD" id="SFLDS00029">
    <property type="entry name" value="Radical_SAM"/>
    <property type="match status" value="1"/>
</dbReference>
<dbReference type="SFLD" id="SFLDG01065">
    <property type="entry name" value="anaerobic_coproporphyrinogen-I"/>
    <property type="match status" value="1"/>
</dbReference>
<keyword evidence="10" id="KW-0004">4Fe-4S</keyword>
<keyword evidence="13" id="KW-1185">Reference proteome</keyword>
<dbReference type="NCBIfam" id="TIGR00539">
    <property type="entry name" value="hemN_rel"/>
    <property type="match status" value="1"/>
</dbReference>
<comment type="subcellular location">
    <subcellularLocation>
        <location evidence="10">Cytoplasm</location>
    </subcellularLocation>
</comment>
<dbReference type="Proteomes" id="UP000198462">
    <property type="component" value="Unassembled WGS sequence"/>
</dbReference>
<dbReference type="GO" id="GO:0005737">
    <property type="term" value="C:cytoplasm"/>
    <property type="evidence" value="ECO:0007669"/>
    <property type="project" value="UniProtKB-SubCell"/>
</dbReference>
<evidence type="ECO:0000256" key="5">
    <source>
        <dbReference type="ARBA" id="ARBA00022691"/>
    </source>
</evidence>
<dbReference type="SUPFAM" id="SSF102114">
    <property type="entry name" value="Radical SAM enzymes"/>
    <property type="match status" value="1"/>
</dbReference>
<dbReference type="Pfam" id="PF04055">
    <property type="entry name" value="Radical_SAM"/>
    <property type="match status" value="1"/>
</dbReference>
<gene>
    <name evidence="12" type="ORF">B5C34_15370</name>
</gene>
<proteinExistence type="inferred from homology"/>
<dbReference type="Pfam" id="PF06969">
    <property type="entry name" value="HemN_C"/>
    <property type="match status" value="1"/>
</dbReference>
<dbReference type="SMART" id="SM00729">
    <property type="entry name" value="Elp3"/>
    <property type="match status" value="1"/>
</dbReference>
<dbReference type="InterPro" id="IPR010723">
    <property type="entry name" value="HemN_C"/>
</dbReference>
<comment type="function">
    <text evidence="10">Probably acts as a heme chaperone, transferring heme to an unknown acceptor. Binds one molecule of heme per monomer, possibly covalently. Binds 1 [4Fe-4S] cluster. The cluster is coordinated with 3 cysteines and an exchangeable S-adenosyl-L-methionine.</text>
</comment>
<dbReference type="PANTHER" id="PTHR13932:SF5">
    <property type="entry name" value="RADICAL S-ADENOSYL METHIONINE DOMAIN-CONTAINING PROTEIN 1, MITOCHONDRIAL"/>
    <property type="match status" value="1"/>
</dbReference>
<keyword evidence="9 10" id="KW-0143">Chaperone</keyword>
<keyword evidence="8 10" id="KW-0411">Iron-sulfur</keyword>
<reference evidence="13" key="1">
    <citation type="submission" date="2017-05" db="EMBL/GenBank/DDBJ databases">
        <authorList>
            <person name="Lin X."/>
        </authorList>
    </citation>
    <scope>NUCLEOTIDE SEQUENCE [LARGE SCALE GENOMIC DNA]</scope>
    <source>
        <strain evidence="13">JLT2012</strain>
    </source>
</reference>
<name>A0A219B246_9SPHN</name>
<comment type="similarity">
    <text evidence="2">Belongs to the anaerobic coproporphyrinogen-III oxidase family. HemW subfamily.</text>
</comment>
<evidence type="ECO:0000256" key="4">
    <source>
        <dbReference type="ARBA" id="ARBA00022617"/>
    </source>
</evidence>
<keyword evidence="5 10" id="KW-0949">S-adenosyl-L-methionine</keyword>
<evidence type="ECO:0000313" key="12">
    <source>
        <dbReference type="EMBL" id="OWV31879.1"/>
    </source>
</evidence>
<dbReference type="InterPro" id="IPR004559">
    <property type="entry name" value="HemW-like"/>
</dbReference>
<dbReference type="SFLD" id="SFLDF00562">
    <property type="entry name" value="HemN-like__clustered_with_heat"/>
    <property type="match status" value="1"/>
</dbReference>
<comment type="cofactor">
    <cofactor evidence="1">
        <name>[4Fe-4S] cluster</name>
        <dbReference type="ChEBI" id="CHEBI:49883"/>
    </cofactor>
</comment>
<keyword evidence="4 10" id="KW-0349">Heme</keyword>
<evidence type="ECO:0000256" key="6">
    <source>
        <dbReference type="ARBA" id="ARBA00022723"/>
    </source>
</evidence>
<comment type="caution">
    <text evidence="12">The sequence shown here is derived from an EMBL/GenBank/DDBJ whole genome shotgun (WGS) entry which is preliminary data.</text>
</comment>